<evidence type="ECO:0000256" key="1">
    <source>
        <dbReference type="ARBA" id="ARBA00004741"/>
    </source>
</evidence>
<evidence type="ECO:0000313" key="13">
    <source>
        <dbReference type="EMBL" id="TRW47617.1"/>
    </source>
</evidence>
<dbReference type="InterPro" id="IPR018528">
    <property type="entry name" value="Preph_deHydtase_CS"/>
</dbReference>
<dbReference type="GO" id="GO:0009094">
    <property type="term" value="P:L-phenylalanine biosynthetic process"/>
    <property type="evidence" value="ECO:0007669"/>
    <property type="project" value="UniProtKB-UniPathway"/>
</dbReference>
<evidence type="ECO:0000259" key="11">
    <source>
        <dbReference type="PROSITE" id="PS51171"/>
    </source>
</evidence>
<organism evidence="13 14">
    <name type="scientific">Georgenia yuyongxinii</name>
    <dbReference type="NCBI Taxonomy" id="2589797"/>
    <lineage>
        <taxon>Bacteria</taxon>
        <taxon>Bacillati</taxon>
        <taxon>Actinomycetota</taxon>
        <taxon>Actinomycetes</taxon>
        <taxon>Micrococcales</taxon>
        <taxon>Bogoriellaceae</taxon>
        <taxon>Georgenia</taxon>
    </lineage>
</organism>
<dbReference type="Gene3D" id="3.30.70.260">
    <property type="match status" value="1"/>
</dbReference>
<dbReference type="InterPro" id="IPR045865">
    <property type="entry name" value="ACT-like_dom_sf"/>
</dbReference>
<dbReference type="PIRSF" id="PIRSF001500">
    <property type="entry name" value="Chor_mut_pdt_Ppr"/>
    <property type="match status" value="1"/>
</dbReference>
<evidence type="ECO:0000256" key="8">
    <source>
        <dbReference type="ARBA" id="ARBA00047848"/>
    </source>
</evidence>
<dbReference type="InterPro" id="IPR001086">
    <property type="entry name" value="Preph_deHydtase"/>
</dbReference>
<dbReference type="FunFam" id="3.30.70.260:FF:000012">
    <property type="entry name" value="Prephenate dehydratase"/>
    <property type="match status" value="1"/>
</dbReference>
<dbReference type="FunFam" id="3.40.190.10:FF:000064">
    <property type="entry name" value="Prephenate dehydratase"/>
    <property type="match status" value="1"/>
</dbReference>
<name>A0A552WXW7_9MICO</name>
<dbReference type="SUPFAM" id="SSF53850">
    <property type="entry name" value="Periplasmic binding protein-like II"/>
    <property type="match status" value="1"/>
</dbReference>
<reference evidence="13 14" key="1">
    <citation type="submission" date="2019-07" db="EMBL/GenBank/DDBJ databases">
        <title>Georgenia wutianyii sp. nov. and Georgenia *** sp. nov. isolated from plateau pika (Ochotona curzoniae) in the Qinghai-Tibet plateau of China.</title>
        <authorList>
            <person name="Tian Z."/>
        </authorList>
    </citation>
    <scope>NUCLEOTIDE SEQUENCE [LARGE SCALE GENOMIC DNA]</scope>
    <source>
        <strain evidence="13 14">Z446</strain>
    </source>
</reference>
<dbReference type="UniPathway" id="UPA00121">
    <property type="reaction ID" value="UER00345"/>
</dbReference>
<gene>
    <name evidence="10 13" type="primary">pheA</name>
    <name evidence="13" type="ORF">FJ693_00480</name>
</gene>
<dbReference type="InterPro" id="IPR008242">
    <property type="entry name" value="Chor_mutase/pphenate_deHydtase"/>
</dbReference>
<keyword evidence="14" id="KW-1185">Reference proteome</keyword>
<feature type="site" description="Essential for prephenate dehydratase activity" evidence="9">
    <location>
        <position position="200"/>
    </location>
</feature>
<dbReference type="SUPFAM" id="SSF55021">
    <property type="entry name" value="ACT-like"/>
    <property type="match status" value="1"/>
</dbReference>
<evidence type="ECO:0000256" key="7">
    <source>
        <dbReference type="ARBA" id="ARBA00023239"/>
    </source>
</evidence>
<evidence type="ECO:0000256" key="4">
    <source>
        <dbReference type="ARBA" id="ARBA00022605"/>
    </source>
</evidence>
<dbReference type="PROSITE" id="PS51671">
    <property type="entry name" value="ACT"/>
    <property type="match status" value="1"/>
</dbReference>
<dbReference type="Pfam" id="PF00800">
    <property type="entry name" value="PDT"/>
    <property type="match status" value="1"/>
</dbReference>
<dbReference type="CDD" id="cd13632">
    <property type="entry name" value="PBP2_Aa-PDT_like"/>
    <property type="match status" value="1"/>
</dbReference>
<accession>A0A552WXW7</accession>
<dbReference type="Gene3D" id="3.40.190.10">
    <property type="entry name" value="Periplasmic binding protein-like II"/>
    <property type="match status" value="2"/>
</dbReference>
<dbReference type="NCBIfam" id="NF008865">
    <property type="entry name" value="PRK11898.1"/>
    <property type="match status" value="1"/>
</dbReference>
<keyword evidence="6 10" id="KW-0584">Phenylalanine biosynthesis</keyword>
<dbReference type="PROSITE" id="PS51171">
    <property type="entry name" value="PREPHENATE_DEHYDR_3"/>
    <property type="match status" value="1"/>
</dbReference>
<dbReference type="PANTHER" id="PTHR21022:SF19">
    <property type="entry name" value="PREPHENATE DEHYDRATASE-RELATED"/>
    <property type="match status" value="1"/>
</dbReference>
<feature type="domain" description="ACT" evidence="12">
    <location>
        <begin position="222"/>
        <end position="299"/>
    </location>
</feature>
<dbReference type="EC" id="4.2.1.51" evidence="2 10"/>
<proteinExistence type="predicted"/>
<evidence type="ECO:0000256" key="6">
    <source>
        <dbReference type="ARBA" id="ARBA00023222"/>
    </source>
</evidence>
<evidence type="ECO:0000256" key="9">
    <source>
        <dbReference type="PIRSR" id="PIRSR001500-2"/>
    </source>
</evidence>
<comment type="pathway">
    <text evidence="1 10">Amino-acid biosynthesis; L-phenylalanine biosynthesis; phenylpyruvate from prephenate: step 1/1.</text>
</comment>
<dbReference type="EMBL" id="VJXR01000001">
    <property type="protein sequence ID" value="TRW47617.1"/>
    <property type="molecule type" value="Genomic_DNA"/>
</dbReference>
<comment type="caution">
    <text evidence="13">The sequence shown here is derived from an EMBL/GenBank/DDBJ whole genome shotgun (WGS) entry which is preliminary data.</text>
</comment>
<feature type="domain" description="Prephenate dehydratase" evidence="11">
    <location>
        <begin position="26"/>
        <end position="207"/>
    </location>
</feature>
<dbReference type="PROSITE" id="PS00858">
    <property type="entry name" value="PREPHENATE_DEHYDR_2"/>
    <property type="match status" value="1"/>
</dbReference>
<sequence>MHDDANPAAAATVGLPILDEPTGGTRYAYLGPAGTFTEQALRQVAGEGTERIPATDVITALEMVRRGEVDYAVVPIENSVEGGVNATLDTLATGSPLAIVGEMLVPVTFTLSARPGMTMDKVRRVATFPHAWAQCRGWVAKNMPDAVHVLATSTAGAAALLASDEPDPGYDAALSSALAAERYGLTVLAEGINDNAHAVTRFILVTTPGALPEPTGADKTTLVVHLPDNEAGALLSMLEQFAVRGVNLSRIESRPVGDSMGRYSFSIDAEGHVAEERLQATLIGLHRVCPRVRFLGSYPAAAGRRPNLRAGTHDADFRAARAWVTSLLNGAGVSSAEEPLGD</sequence>
<evidence type="ECO:0000256" key="3">
    <source>
        <dbReference type="ARBA" id="ARBA00021872"/>
    </source>
</evidence>
<evidence type="ECO:0000259" key="12">
    <source>
        <dbReference type="PROSITE" id="PS51671"/>
    </source>
</evidence>
<dbReference type="Proteomes" id="UP000318693">
    <property type="component" value="Unassembled WGS sequence"/>
</dbReference>
<keyword evidence="7 10" id="KW-0456">Lyase</keyword>
<dbReference type="AlphaFoldDB" id="A0A552WXW7"/>
<evidence type="ECO:0000256" key="2">
    <source>
        <dbReference type="ARBA" id="ARBA00013147"/>
    </source>
</evidence>
<dbReference type="PROSITE" id="PS00857">
    <property type="entry name" value="PREPHENATE_DEHYDR_1"/>
    <property type="match status" value="1"/>
</dbReference>
<evidence type="ECO:0000256" key="10">
    <source>
        <dbReference type="RuleBase" id="RU361254"/>
    </source>
</evidence>
<evidence type="ECO:0000313" key="14">
    <source>
        <dbReference type="Proteomes" id="UP000318693"/>
    </source>
</evidence>
<comment type="catalytic activity">
    <reaction evidence="8 10">
        <text>prephenate + H(+) = 3-phenylpyruvate + CO2 + H2O</text>
        <dbReference type="Rhea" id="RHEA:21648"/>
        <dbReference type="ChEBI" id="CHEBI:15377"/>
        <dbReference type="ChEBI" id="CHEBI:15378"/>
        <dbReference type="ChEBI" id="CHEBI:16526"/>
        <dbReference type="ChEBI" id="CHEBI:18005"/>
        <dbReference type="ChEBI" id="CHEBI:29934"/>
        <dbReference type="EC" id="4.2.1.51"/>
    </reaction>
</comment>
<dbReference type="RefSeq" id="WP_143416571.1">
    <property type="nucleotide sequence ID" value="NZ_VJXR01000001.1"/>
</dbReference>
<evidence type="ECO:0000256" key="5">
    <source>
        <dbReference type="ARBA" id="ARBA00023141"/>
    </source>
</evidence>
<keyword evidence="5 10" id="KW-0057">Aromatic amino acid biosynthesis</keyword>
<dbReference type="InterPro" id="IPR002912">
    <property type="entry name" value="ACT_dom"/>
</dbReference>
<protein>
    <recommendedName>
        <fullName evidence="3 10">Prephenate dehydratase</fullName>
        <shortName evidence="10">PDT</shortName>
        <ecNumber evidence="2 10">4.2.1.51</ecNumber>
    </recommendedName>
</protein>
<dbReference type="CDD" id="cd04905">
    <property type="entry name" value="ACT_CM-PDT"/>
    <property type="match status" value="1"/>
</dbReference>
<dbReference type="GO" id="GO:0004664">
    <property type="term" value="F:prephenate dehydratase activity"/>
    <property type="evidence" value="ECO:0007669"/>
    <property type="project" value="UniProtKB-UniRule"/>
</dbReference>
<dbReference type="GO" id="GO:0005737">
    <property type="term" value="C:cytoplasm"/>
    <property type="evidence" value="ECO:0007669"/>
    <property type="project" value="TreeGrafter"/>
</dbReference>
<dbReference type="PANTHER" id="PTHR21022">
    <property type="entry name" value="PREPHENATE DEHYDRATASE P PROTEIN"/>
    <property type="match status" value="1"/>
</dbReference>
<keyword evidence="4 10" id="KW-0028">Amino-acid biosynthesis</keyword>